<accession>A0A173RPR4</accession>
<evidence type="ECO:0000256" key="1">
    <source>
        <dbReference type="SAM" id="Phobius"/>
    </source>
</evidence>
<feature type="transmembrane region" description="Helical" evidence="1">
    <location>
        <begin position="33"/>
        <end position="52"/>
    </location>
</feature>
<dbReference type="PaxDb" id="166486-ERS852572_00546"/>
<dbReference type="OrthoDB" id="2067180at2"/>
<feature type="transmembrane region" description="Helical" evidence="1">
    <location>
        <begin position="118"/>
        <end position="135"/>
    </location>
</feature>
<evidence type="ECO:0000313" key="3">
    <source>
        <dbReference type="Proteomes" id="UP000095350"/>
    </source>
</evidence>
<dbReference type="STRING" id="166486.ERS852572_00546"/>
<gene>
    <name evidence="2" type="ORF">ERS852572_00546</name>
</gene>
<keyword evidence="1" id="KW-1133">Transmembrane helix</keyword>
<proteinExistence type="predicted"/>
<keyword evidence="1" id="KW-0472">Membrane</keyword>
<name>A0A173RPR4_9FIRM</name>
<reference evidence="2 3" key="1">
    <citation type="submission" date="2015-09" db="EMBL/GenBank/DDBJ databases">
        <authorList>
            <consortium name="Pathogen Informatics"/>
        </authorList>
    </citation>
    <scope>NUCLEOTIDE SEQUENCE [LARGE SCALE GENOMIC DNA]</scope>
    <source>
        <strain evidence="2 3">2789STDY5834960</strain>
    </source>
</reference>
<keyword evidence="1" id="KW-0812">Transmembrane</keyword>
<feature type="transmembrane region" description="Helical" evidence="1">
    <location>
        <begin position="141"/>
        <end position="162"/>
    </location>
</feature>
<protein>
    <submittedName>
        <fullName evidence="2">Uncharacterized protein</fullName>
    </submittedName>
</protein>
<feature type="transmembrane region" description="Helical" evidence="1">
    <location>
        <begin position="72"/>
        <end position="97"/>
    </location>
</feature>
<evidence type="ECO:0000313" key="2">
    <source>
        <dbReference type="EMBL" id="CUM80074.1"/>
    </source>
</evidence>
<dbReference type="Proteomes" id="UP000095350">
    <property type="component" value="Unassembled WGS sequence"/>
</dbReference>
<dbReference type="RefSeq" id="WP_055193231.1">
    <property type="nucleotide sequence ID" value="NZ_CABIYH010000003.1"/>
</dbReference>
<dbReference type="EMBL" id="CYXZ01000003">
    <property type="protein sequence ID" value="CUM80074.1"/>
    <property type="molecule type" value="Genomic_DNA"/>
</dbReference>
<dbReference type="AlphaFoldDB" id="A0A173RPR4"/>
<organism evidence="2 3">
    <name type="scientific">Roseburia intestinalis</name>
    <dbReference type="NCBI Taxonomy" id="166486"/>
    <lineage>
        <taxon>Bacteria</taxon>
        <taxon>Bacillati</taxon>
        <taxon>Bacillota</taxon>
        <taxon>Clostridia</taxon>
        <taxon>Lachnospirales</taxon>
        <taxon>Lachnospiraceae</taxon>
        <taxon>Roseburia</taxon>
    </lineage>
</organism>
<sequence length="220" mass="25824">MRGGGIIKNKREKVKINIYCHEKKEVKCLKKQLIILSLSPLFLLTILQYFPFEKFGRVVGNLFNIQMIYKHLPLYIGMWVCLIWVMVSLIIFIKFVCFQRYDVVGGYEVKDIKEEKDAGLNFFLTLILPLLVNDISTWNGLLLMIFLVAIIICLLSKTNLYYQNPVLIILKYKVYKFKFVDNEHLPDGEYIALIRGNMDSRNTIEYKKIEDNVLVIRKEG</sequence>